<evidence type="ECO:0008006" key="6">
    <source>
        <dbReference type="Google" id="ProtNLM"/>
    </source>
</evidence>
<dbReference type="Pfam" id="PF01112">
    <property type="entry name" value="Asparaginase_2"/>
    <property type="match status" value="1"/>
</dbReference>
<protein>
    <recommendedName>
        <fullName evidence="6">Asparaginase</fullName>
    </recommendedName>
</protein>
<evidence type="ECO:0000256" key="2">
    <source>
        <dbReference type="PIRSR" id="PIRSR600246-2"/>
    </source>
</evidence>
<keyword evidence="5" id="KW-1185">Reference proteome</keyword>
<evidence type="ECO:0000313" key="4">
    <source>
        <dbReference type="EMBL" id="KAG2373700.1"/>
    </source>
</evidence>
<dbReference type="InterPro" id="IPR029055">
    <property type="entry name" value="Ntn_hydrolases_N"/>
</dbReference>
<comment type="caution">
    <text evidence="4">The sequence shown here is derived from an EMBL/GenBank/DDBJ whole genome shotgun (WGS) entry which is preliminary data.</text>
</comment>
<dbReference type="PANTHER" id="PTHR10188">
    <property type="entry name" value="L-ASPARAGINASE"/>
    <property type="match status" value="1"/>
</dbReference>
<accession>A0AA88KCB5</accession>
<dbReference type="InterPro" id="IPR000246">
    <property type="entry name" value="Peptidase_T2"/>
</dbReference>
<dbReference type="AlphaFoldDB" id="A0AA88KCB5"/>
<dbReference type="CDD" id="cd04512">
    <property type="entry name" value="Ntn_Asparaginase_2_like"/>
    <property type="match status" value="1"/>
</dbReference>
<evidence type="ECO:0000256" key="1">
    <source>
        <dbReference type="PIRSR" id="PIRSR600246-1"/>
    </source>
</evidence>
<dbReference type="Gene3D" id="3.60.20.30">
    <property type="entry name" value="(Glycosyl)asparaginase"/>
    <property type="match status" value="1"/>
</dbReference>
<reference evidence="4 5" key="1">
    <citation type="journal article" date="2018" name="BMC Genomics">
        <title>The genome of Naegleria lovaniensis, the basis for a comparative approach to unravel pathogenicity factors of the human pathogenic amoeba N. fowleri.</title>
        <authorList>
            <person name="Liechti N."/>
            <person name="Schurch N."/>
            <person name="Bruggmann R."/>
            <person name="Wittwer M."/>
        </authorList>
    </citation>
    <scope>NUCLEOTIDE SEQUENCE [LARGE SCALE GENOMIC DNA]</scope>
    <source>
        <strain evidence="4 5">ATCC 30569</strain>
    </source>
</reference>
<dbReference type="GeneID" id="68104243"/>
<gene>
    <name evidence="4" type="ORF">C9374_011789</name>
</gene>
<sequence length="381" mass="41669">MSLQVPLMIVHGGAWSIPNEMEQDHIRGTYKAIAQVYPELLSGEIDAEEAVVRAISILENDETFDAGKGSFLNLKGQVEMDASIMNGTTMKCGAVCAIQNVRNPIRIAQRVMNQTEHVLLVGENALEFAKSTCKSEEEHKELFVESVEELLTTRELEFLESIRNNEEFTSRTVFESKIDSHPPPSKKGTVGCVALDLNGNICAGTSTGGTPKKCKFSRNSIKKFNKLKVPGRSGDTGIVGSGTYADSSVGGASSTGWGESIMKIQMTGTVVKWLEFHNTPTLPKTASIYSHLNFESSSNIQHDAAQKTNMNKEQVAIETIIEYLDQKVNGLGGLIFLSKEGKYAVSHNTDKMSFAFVPHDTINKETGHFEVVSIVSRKKGC</sequence>
<evidence type="ECO:0000256" key="3">
    <source>
        <dbReference type="PIRSR" id="PIRSR600246-3"/>
    </source>
</evidence>
<organism evidence="4 5">
    <name type="scientific">Naegleria lovaniensis</name>
    <name type="common">Amoeba</name>
    <dbReference type="NCBI Taxonomy" id="51637"/>
    <lineage>
        <taxon>Eukaryota</taxon>
        <taxon>Discoba</taxon>
        <taxon>Heterolobosea</taxon>
        <taxon>Tetramitia</taxon>
        <taxon>Eutetramitia</taxon>
        <taxon>Vahlkampfiidae</taxon>
        <taxon>Naegleria</taxon>
    </lineage>
</organism>
<dbReference type="SUPFAM" id="SSF56235">
    <property type="entry name" value="N-terminal nucleophile aminohydrolases (Ntn hydrolases)"/>
    <property type="match status" value="1"/>
</dbReference>
<dbReference type="GO" id="GO:0005737">
    <property type="term" value="C:cytoplasm"/>
    <property type="evidence" value="ECO:0007669"/>
    <property type="project" value="TreeGrafter"/>
</dbReference>
<dbReference type="GO" id="GO:0016787">
    <property type="term" value="F:hydrolase activity"/>
    <property type="evidence" value="ECO:0007669"/>
    <property type="project" value="InterPro"/>
</dbReference>
<dbReference type="PANTHER" id="PTHR10188:SF6">
    <property type="entry name" value="N(4)-(BETA-N-ACETYLGLUCOSAMINYL)-L-ASPARAGINASE"/>
    <property type="match status" value="1"/>
</dbReference>
<feature type="active site" description="Nucleophile" evidence="1">
    <location>
        <position position="189"/>
    </location>
</feature>
<dbReference type="Proteomes" id="UP000816034">
    <property type="component" value="Unassembled WGS sequence"/>
</dbReference>
<feature type="binding site" evidence="2">
    <location>
        <begin position="255"/>
        <end position="258"/>
    </location>
    <ligand>
        <name>substrate</name>
    </ligand>
</feature>
<dbReference type="RefSeq" id="XP_044542874.1">
    <property type="nucleotide sequence ID" value="XM_044687483.1"/>
</dbReference>
<proteinExistence type="predicted"/>
<feature type="site" description="Cleavage; by autolysis" evidence="3">
    <location>
        <begin position="188"/>
        <end position="189"/>
    </location>
</feature>
<feature type="binding site" evidence="2">
    <location>
        <begin position="232"/>
        <end position="235"/>
    </location>
    <ligand>
        <name>substrate</name>
    </ligand>
</feature>
<name>A0AA88KCB5_NAELO</name>
<evidence type="ECO:0000313" key="5">
    <source>
        <dbReference type="Proteomes" id="UP000816034"/>
    </source>
</evidence>
<dbReference type="EMBL" id="PYSW02000051">
    <property type="protein sequence ID" value="KAG2373700.1"/>
    <property type="molecule type" value="Genomic_DNA"/>
</dbReference>